<feature type="domain" description="HTH merR-type" evidence="1">
    <location>
        <begin position="1"/>
        <end position="35"/>
    </location>
</feature>
<protein>
    <recommendedName>
        <fullName evidence="1">HTH merR-type domain-containing protein</fullName>
    </recommendedName>
</protein>
<accession>A0A268NUQ1</accession>
<dbReference type="GO" id="GO:0006355">
    <property type="term" value="P:regulation of DNA-templated transcription"/>
    <property type="evidence" value="ECO:0007669"/>
    <property type="project" value="InterPro"/>
</dbReference>
<organism evidence="2 3">
    <name type="scientific">Shouchella clausii</name>
    <name type="common">Alkalihalobacillus clausii</name>
    <dbReference type="NCBI Taxonomy" id="79880"/>
    <lineage>
        <taxon>Bacteria</taxon>
        <taxon>Bacillati</taxon>
        <taxon>Bacillota</taxon>
        <taxon>Bacilli</taxon>
        <taxon>Bacillales</taxon>
        <taxon>Bacillaceae</taxon>
        <taxon>Shouchella</taxon>
    </lineage>
</organism>
<dbReference type="RefSeq" id="WP_095327277.1">
    <property type="nucleotide sequence ID" value="NZ_NPCC01000038.1"/>
</dbReference>
<dbReference type="Gene3D" id="1.10.1660.10">
    <property type="match status" value="1"/>
</dbReference>
<dbReference type="InterPro" id="IPR009061">
    <property type="entry name" value="DNA-bd_dom_put_sf"/>
</dbReference>
<evidence type="ECO:0000313" key="3">
    <source>
        <dbReference type="Proteomes" id="UP000216207"/>
    </source>
</evidence>
<comment type="caution">
    <text evidence="2">The sequence shown here is derived from an EMBL/GenBank/DDBJ whole genome shotgun (WGS) entry which is preliminary data.</text>
</comment>
<gene>
    <name evidence="2" type="ORF">CHH72_19635</name>
</gene>
<proteinExistence type="predicted"/>
<dbReference type="SUPFAM" id="SSF46955">
    <property type="entry name" value="Putative DNA-binding domain"/>
    <property type="match status" value="1"/>
</dbReference>
<dbReference type="InterPro" id="IPR000551">
    <property type="entry name" value="MerR-type_HTH_dom"/>
</dbReference>
<dbReference type="PROSITE" id="PS50937">
    <property type="entry name" value="HTH_MERR_2"/>
    <property type="match status" value="1"/>
</dbReference>
<name>A0A268NUQ1_SHOCL</name>
<evidence type="ECO:0000259" key="1">
    <source>
        <dbReference type="PROSITE" id="PS50937"/>
    </source>
</evidence>
<dbReference type="AlphaFoldDB" id="A0A268NUQ1"/>
<dbReference type="EMBL" id="NPCC01000038">
    <property type="protein sequence ID" value="PAE87216.1"/>
    <property type="molecule type" value="Genomic_DNA"/>
</dbReference>
<evidence type="ECO:0000313" key="2">
    <source>
        <dbReference type="EMBL" id="PAE87216.1"/>
    </source>
</evidence>
<sequence>MRLENGYRAYTPEQVHLAKMIDSLRQADIAIKDIK</sequence>
<reference evidence="2 3" key="1">
    <citation type="submission" date="2017-07" db="EMBL/GenBank/DDBJ databases">
        <title>Isolation and whole genome analysis of endospore-forming bacteria from heroin.</title>
        <authorList>
            <person name="Kalinowski J."/>
            <person name="Ahrens B."/>
            <person name="Al-Dilaimi A."/>
            <person name="Winkler A."/>
            <person name="Wibberg D."/>
            <person name="Schleenbecker U."/>
            <person name="Ruckert C."/>
            <person name="Wolfel R."/>
            <person name="Grass G."/>
        </authorList>
    </citation>
    <scope>NUCLEOTIDE SEQUENCE [LARGE SCALE GENOMIC DNA]</scope>
    <source>
        <strain evidence="2 3">7539</strain>
    </source>
</reference>
<dbReference type="Proteomes" id="UP000216207">
    <property type="component" value="Unassembled WGS sequence"/>
</dbReference>
<dbReference type="GO" id="GO:0003677">
    <property type="term" value="F:DNA binding"/>
    <property type="evidence" value="ECO:0007669"/>
    <property type="project" value="InterPro"/>
</dbReference>
<dbReference type="Pfam" id="PF13411">
    <property type="entry name" value="MerR_1"/>
    <property type="match status" value="1"/>
</dbReference>